<accession>A0A1F4V975</accession>
<dbReference type="InterPro" id="IPR009097">
    <property type="entry name" value="Cyclic_Pdiesterase"/>
</dbReference>
<dbReference type="Gene3D" id="3.90.1140.10">
    <property type="entry name" value="Cyclic phosphodiesterase"/>
    <property type="match status" value="1"/>
</dbReference>
<keyword evidence="2" id="KW-0436">Ligase</keyword>
<keyword evidence="1" id="KW-0378">Hydrolase</keyword>
<evidence type="ECO:0000313" key="3">
    <source>
        <dbReference type="Proteomes" id="UP000178127"/>
    </source>
</evidence>
<dbReference type="InterPro" id="IPR004175">
    <property type="entry name" value="RNA_CPDase"/>
</dbReference>
<dbReference type="EMBL" id="MEVD01000013">
    <property type="protein sequence ID" value="OGC53678.1"/>
    <property type="molecule type" value="Genomic_DNA"/>
</dbReference>
<dbReference type="GO" id="GO:0004113">
    <property type="term" value="F:2',3'-cyclic-nucleotide 3'-phosphodiesterase activity"/>
    <property type="evidence" value="ECO:0007669"/>
    <property type="project" value="InterPro"/>
</dbReference>
<dbReference type="STRING" id="1802620.A3D91_04550"/>
<proteinExistence type="predicted"/>
<evidence type="ECO:0000256" key="1">
    <source>
        <dbReference type="ARBA" id="ARBA00022801"/>
    </source>
</evidence>
<gene>
    <name evidence="2" type="ORF">A3D91_04550</name>
</gene>
<evidence type="ECO:0000313" key="2">
    <source>
        <dbReference type="EMBL" id="OGC53678.1"/>
    </source>
</evidence>
<dbReference type="GO" id="GO:0016874">
    <property type="term" value="F:ligase activity"/>
    <property type="evidence" value="ECO:0007669"/>
    <property type="project" value="UniProtKB-KW"/>
</dbReference>
<organism evidence="2 3">
    <name type="scientific">candidate division WWE3 bacterium RIFCSPHIGHO2_02_FULL_38_14</name>
    <dbReference type="NCBI Taxonomy" id="1802620"/>
    <lineage>
        <taxon>Bacteria</taxon>
        <taxon>Katanobacteria</taxon>
    </lineage>
</organism>
<comment type="caution">
    <text evidence="2">The sequence shown here is derived from an EMBL/GenBank/DDBJ whole genome shotgun (WGS) entry which is preliminary data.</text>
</comment>
<name>A0A1F4V975_UNCKA</name>
<dbReference type="GO" id="GO:0008664">
    <property type="term" value="F:RNA 2',3'-cyclic 3'-phosphodiesterase activity"/>
    <property type="evidence" value="ECO:0007669"/>
    <property type="project" value="InterPro"/>
</dbReference>
<sequence length="184" mass="21181">MYRNAFVGVLLPNNIAKKYISLLKKLKGSGNISDVELESLENDIPHITLYFLGDQSEEGINKINKTLSDLDLILKNIKIEIDGLGMFKKQNDSVAYLKVRKTKELSGLYTSLEKNLKNIYFERRPFVPHLTLSRKFNVNNSELLQKLKSESENIKWVFNTTTLNLFGRESKSEKMKILAKIQLI</sequence>
<reference evidence="2 3" key="1">
    <citation type="journal article" date="2016" name="Nat. Commun.">
        <title>Thousands of microbial genomes shed light on interconnected biogeochemical processes in an aquifer system.</title>
        <authorList>
            <person name="Anantharaman K."/>
            <person name="Brown C.T."/>
            <person name="Hug L.A."/>
            <person name="Sharon I."/>
            <person name="Castelle C.J."/>
            <person name="Probst A.J."/>
            <person name="Thomas B.C."/>
            <person name="Singh A."/>
            <person name="Wilkins M.J."/>
            <person name="Karaoz U."/>
            <person name="Brodie E.L."/>
            <person name="Williams K.H."/>
            <person name="Hubbard S.S."/>
            <person name="Banfield J.F."/>
        </authorList>
    </citation>
    <scope>NUCLEOTIDE SEQUENCE [LARGE SCALE GENOMIC DNA]</scope>
</reference>
<dbReference type="Proteomes" id="UP000178127">
    <property type="component" value="Unassembled WGS sequence"/>
</dbReference>
<dbReference type="NCBIfam" id="TIGR02258">
    <property type="entry name" value="2_5_ligase"/>
    <property type="match status" value="1"/>
</dbReference>
<dbReference type="AlphaFoldDB" id="A0A1F4V975"/>
<dbReference type="SUPFAM" id="SSF55144">
    <property type="entry name" value="LigT-like"/>
    <property type="match status" value="1"/>
</dbReference>
<protein>
    <submittedName>
        <fullName evidence="2">2'-5' RNA ligase</fullName>
    </submittedName>
</protein>
<dbReference type="Pfam" id="PF13563">
    <property type="entry name" value="2_5_RNA_ligase2"/>
    <property type="match status" value="1"/>
</dbReference>
<dbReference type="PANTHER" id="PTHR35561:SF1">
    <property type="entry name" value="RNA 2',3'-CYCLIC PHOSPHODIESTERASE"/>
    <property type="match status" value="1"/>
</dbReference>
<dbReference type="PANTHER" id="PTHR35561">
    <property type="entry name" value="RNA 2',3'-CYCLIC PHOSPHODIESTERASE"/>
    <property type="match status" value="1"/>
</dbReference>